<proteinExistence type="predicted"/>
<accession>A0A1T3NS42</accession>
<protein>
    <submittedName>
        <fullName evidence="1">Uncharacterized protein</fullName>
    </submittedName>
</protein>
<gene>
    <name evidence="1" type="ORF">B4N89_00140</name>
</gene>
<dbReference type="AlphaFoldDB" id="A0A1T3NS42"/>
<organism evidence="1 2">
    <name type="scientific">Embleya scabrispora</name>
    <dbReference type="NCBI Taxonomy" id="159449"/>
    <lineage>
        <taxon>Bacteria</taxon>
        <taxon>Bacillati</taxon>
        <taxon>Actinomycetota</taxon>
        <taxon>Actinomycetes</taxon>
        <taxon>Kitasatosporales</taxon>
        <taxon>Streptomycetaceae</taxon>
        <taxon>Embleya</taxon>
    </lineage>
</organism>
<keyword evidence="2" id="KW-1185">Reference proteome</keyword>
<sequence>MPDLMQWIGGYSAALTVHGLDEGFELGIAGPFTNWLSWNYGTSLSGGWVAAVEQLAQEGESSVEAFFQLLDAYRAESAAI</sequence>
<dbReference type="Proteomes" id="UP000190037">
    <property type="component" value="Unassembled WGS sequence"/>
</dbReference>
<dbReference type="STRING" id="159449.B4N89_00140"/>
<reference evidence="1 2" key="1">
    <citation type="submission" date="2017-03" db="EMBL/GenBank/DDBJ databases">
        <title>Draft genome sequence of Streptomyces scabrisporus NF3, endophyte isolated from Amphipterygium adstringens.</title>
        <authorList>
            <person name="Vazquez M."/>
            <person name="Ceapa C.D."/>
            <person name="Rodriguez Luna D."/>
            <person name="Sanchez Esquivel S."/>
        </authorList>
    </citation>
    <scope>NUCLEOTIDE SEQUENCE [LARGE SCALE GENOMIC DNA]</scope>
    <source>
        <strain evidence="1 2">NF3</strain>
    </source>
</reference>
<evidence type="ECO:0000313" key="2">
    <source>
        <dbReference type="Proteomes" id="UP000190037"/>
    </source>
</evidence>
<dbReference type="EMBL" id="MWQN01000001">
    <property type="protein sequence ID" value="OPC79565.1"/>
    <property type="molecule type" value="Genomic_DNA"/>
</dbReference>
<comment type="caution">
    <text evidence="1">The sequence shown here is derived from an EMBL/GenBank/DDBJ whole genome shotgun (WGS) entry which is preliminary data.</text>
</comment>
<evidence type="ECO:0000313" key="1">
    <source>
        <dbReference type="EMBL" id="OPC79565.1"/>
    </source>
</evidence>
<name>A0A1T3NS42_9ACTN</name>